<dbReference type="AlphaFoldDB" id="A0A345SR24"/>
<dbReference type="EMBL" id="CP031264">
    <property type="protein sequence ID" value="AXI76179.1"/>
    <property type="molecule type" value="Genomic_DNA"/>
</dbReference>
<dbReference type="Proteomes" id="UP000249340">
    <property type="component" value="Chromosome"/>
</dbReference>
<protein>
    <submittedName>
        <fullName evidence="2">DUF2889 domain-containing protein</fullName>
    </submittedName>
</protein>
<reference evidence="3" key="1">
    <citation type="submission" date="2018-07" db="EMBL/GenBank/DDBJ databases">
        <title>Streptacidiphilus bronchialis DSM 106435 chromosome.</title>
        <authorList>
            <person name="Batra D."/>
            <person name="Gulvik C.A."/>
        </authorList>
    </citation>
    <scope>NUCLEOTIDE SEQUENCE [LARGE SCALE GENOMIC DNA]</scope>
    <source>
        <strain evidence="3">DSM 106435</strain>
    </source>
</reference>
<evidence type="ECO:0000313" key="2">
    <source>
        <dbReference type="EMBL" id="AXI76179.1"/>
    </source>
</evidence>
<dbReference type="OrthoDB" id="7530149at2"/>
<organism evidence="2 3">
    <name type="scientific">Peterkaempfera bronchialis</name>
    <dbReference type="NCBI Taxonomy" id="2126346"/>
    <lineage>
        <taxon>Bacteria</taxon>
        <taxon>Bacillati</taxon>
        <taxon>Actinomycetota</taxon>
        <taxon>Actinomycetes</taxon>
        <taxon>Kitasatosporales</taxon>
        <taxon>Streptomycetaceae</taxon>
        <taxon>Peterkaempfera</taxon>
    </lineage>
</organism>
<name>A0A345SR24_9ACTN</name>
<feature type="region of interest" description="Disordered" evidence="1">
    <location>
        <begin position="30"/>
        <end position="58"/>
    </location>
</feature>
<keyword evidence="3" id="KW-1185">Reference proteome</keyword>
<dbReference type="KEGG" id="stri:C7M71_000505"/>
<proteinExistence type="predicted"/>
<gene>
    <name evidence="2" type="ORF">C7M71_000505</name>
</gene>
<evidence type="ECO:0000256" key="1">
    <source>
        <dbReference type="SAM" id="MobiDB-lite"/>
    </source>
</evidence>
<dbReference type="Pfam" id="PF11136">
    <property type="entry name" value="DUF2889"/>
    <property type="match status" value="1"/>
</dbReference>
<sequence length="58" mass="6221">MTGLRAEVRAHFTGTSTCTHLNDTPRALEDVPHLWGPAADQPDDGHRAPLKSTEPSGT</sequence>
<evidence type="ECO:0000313" key="3">
    <source>
        <dbReference type="Proteomes" id="UP000249340"/>
    </source>
</evidence>
<dbReference type="InterPro" id="IPR021312">
    <property type="entry name" value="DUF2889"/>
</dbReference>
<accession>A0A345SR24</accession>